<comment type="caution">
    <text evidence="1">The sequence shown here is derived from an EMBL/GenBank/DDBJ whole genome shotgun (WGS) entry which is preliminary data.</text>
</comment>
<dbReference type="Gene3D" id="2.120.10.30">
    <property type="entry name" value="TolB, C-terminal domain"/>
    <property type="match status" value="1"/>
</dbReference>
<sequence length="70" mass="7603">ASGGAPARITSGPGSCEAPTWSPDGRLIAFSRELNGKMEIYIVQANGEGMRPMFALEGNQSYPRWSPRLY</sequence>
<name>A0A3S3UC73_9BACT</name>
<dbReference type="InterPro" id="IPR011042">
    <property type="entry name" value="6-blade_b-propeller_TolB-like"/>
</dbReference>
<feature type="non-terminal residue" evidence="1">
    <location>
        <position position="1"/>
    </location>
</feature>
<dbReference type="AlphaFoldDB" id="A0A3S3UC73"/>
<dbReference type="EMBL" id="MTKQ01000090">
    <property type="protein sequence ID" value="RWX48474.1"/>
    <property type="molecule type" value="Genomic_DNA"/>
</dbReference>
<dbReference type="Proteomes" id="UP000286862">
    <property type="component" value="Unassembled WGS sequence"/>
</dbReference>
<dbReference type="Pfam" id="PF07676">
    <property type="entry name" value="PD40"/>
    <property type="match status" value="1"/>
</dbReference>
<organism evidence="1 2">
    <name type="scientific">Candidatus Electrothrix marina</name>
    <dbReference type="NCBI Taxonomy" id="1859130"/>
    <lineage>
        <taxon>Bacteria</taxon>
        <taxon>Pseudomonadati</taxon>
        <taxon>Thermodesulfobacteriota</taxon>
        <taxon>Desulfobulbia</taxon>
        <taxon>Desulfobulbales</taxon>
        <taxon>Desulfobulbaceae</taxon>
        <taxon>Candidatus Electrothrix</taxon>
    </lineage>
</organism>
<protein>
    <submittedName>
        <fullName evidence="1">WD40-like Beta Propeller Repeat</fullName>
    </submittedName>
</protein>
<evidence type="ECO:0000313" key="1">
    <source>
        <dbReference type="EMBL" id="RWX48474.1"/>
    </source>
</evidence>
<gene>
    <name evidence="1" type="ORF">VT99_10901</name>
</gene>
<accession>A0A3S3UC73</accession>
<dbReference type="InterPro" id="IPR011659">
    <property type="entry name" value="WD40"/>
</dbReference>
<dbReference type="SUPFAM" id="SSF69304">
    <property type="entry name" value="Tricorn protease N-terminal domain"/>
    <property type="match status" value="1"/>
</dbReference>
<proteinExistence type="predicted"/>
<reference evidence="1 2" key="1">
    <citation type="submission" date="2017-01" db="EMBL/GenBank/DDBJ databases">
        <title>The cable genome- insights into the physiology and evolution of filamentous bacteria capable of sulfide oxidation via long distance electron transfer.</title>
        <authorList>
            <person name="Schreiber L."/>
            <person name="Bjerg J.T."/>
            <person name="Boggild A."/>
            <person name="Van De Vossenberg J."/>
            <person name="Meysman F."/>
            <person name="Nielsen L.P."/>
            <person name="Schramm A."/>
            <person name="Kjeldsen K.U."/>
        </authorList>
    </citation>
    <scope>NUCLEOTIDE SEQUENCE [LARGE SCALE GENOMIC DNA]</scope>
    <source>
        <strain evidence="1">A2</strain>
    </source>
</reference>
<evidence type="ECO:0000313" key="2">
    <source>
        <dbReference type="Proteomes" id="UP000286862"/>
    </source>
</evidence>